<feature type="binding site" evidence="4">
    <location>
        <position position="111"/>
    </location>
    <ligand>
        <name>anthranilate</name>
        <dbReference type="ChEBI" id="CHEBI:16567"/>
        <label>1</label>
    </ligand>
</feature>
<sequence>MDKKIQKELNFQYINQNEICHLFNNIALDKFDSKQLSYILSSMNLKKNNLYELIIGSTKEILKHSKPSFKPKYLFADIVGTGGDNANTINISTTSAFVASSCGFKIAKHCNKNITGLSGSANLLDSLKINLYSTPENSLQLLNKFNLCFLYFPHYYNCFNRIYKIRKKLKTKTIFNIIGPLLNPTQPPLIVVGVYNENIIEPMINAIKFFKYKHAIVIHSSGTDEVTLHDTTYVAELKNDNISFYELNPKDFGINKHSENFAIGGSTKKNTNIIKDIIKGKSNLAIEQIIAVNVAIVLKVFGWSDLKKNTSLALHAIQSGKVYNHMISMSKQHK</sequence>
<feature type="binding site" evidence="4">
    <location>
        <position position="224"/>
    </location>
    <ligand>
        <name>Mg(2+)</name>
        <dbReference type="ChEBI" id="CHEBI:18420"/>
        <label>2</label>
    </ligand>
</feature>
<keyword evidence="4" id="KW-0460">Magnesium</keyword>
<feature type="binding site" evidence="4">
    <location>
        <begin position="90"/>
        <end position="93"/>
    </location>
    <ligand>
        <name>5-phospho-alpha-D-ribose 1-diphosphate</name>
        <dbReference type="ChEBI" id="CHEBI:58017"/>
    </ligand>
</feature>
<evidence type="ECO:0000256" key="1">
    <source>
        <dbReference type="ARBA" id="ARBA00022676"/>
    </source>
</evidence>
<dbReference type="GO" id="GO:0005829">
    <property type="term" value="C:cytosol"/>
    <property type="evidence" value="ECO:0007669"/>
    <property type="project" value="TreeGrafter"/>
</dbReference>
<protein>
    <recommendedName>
        <fullName evidence="4">Anthranilate phosphoribosyltransferase</fullName>
        <ecNumber evidence="4">2.4.2.18</ecNumber>
    </recommendedName>
</protein>
<proteinExistence type="inferred from homology"/>
<feature type="binding site" evidence="4">
    <location>
        <position position="120"/>
    </location>
    <ligand>
        <name>5-phospho-alpha-D-ribose 1-diphosphate</name>
        <dbReference type="ChEBI" id="CHEBI:58017"/>
    </ligand>
</feature>
<feature type="binding site" evidence="4">
    <location>
        <begin position="83"/>
        <end position="84"/>
    </location>
    <ligand>
        <name>5-phospho-alpha-D-ribose 1-diphosphate</name>
        <dbReference type="ChEBI" id="CHEBI:58017"/>
    </ligand>
</feature>
<comment type="function">
    <text evidence="4">Catalyzes the transfer of the phosphoribosyl group of 5-phosphorylribose-1-pyrophosphate (PRPP) to anthranilate to yield N-(5'-phosphoribosyl)-anthranilate (PRA).</text>
</comment>
<dbReference type="HAMAP" id="MF_00211">
    <property type="entry name" value="TrpD"/>
    <property type="match status" value="1"/>
</dbReference>
<dbReference type="GO" id="GO:0004048">
    <property type="term" value="F:anthranilate phosphoribosyltransferase activity"/>
    <property type="evidence" value="ECO:0007669"/>
    <property type="project" value="UniProtKB-UniRule"/>
</dbReference>
<dbReference type="AlphaFoldDB" id="A0AAT9IG48"/>
<dbReference type="PANTHER" id="PTHR43285">
    <property type="entry name" value="ANTHRANILATE PHOSPHORIBOSYLTRANSFERASE"/>
    <property type="match status" value="1"/>
</dbReference>
<keyword evidence="4" id="KW-0057">Aromatic amino acid biosynthesis</keyword>
<feature type="binding site" evidence="4">
    <location>
        <position position="92"/>
    </location>
    <ligand>
        <name>Mg(2+)</name>
        <dbReference type="ChEBI" id="CHEBI:18420"/>
        <label>1</label>
    </ligand>
</feature>
<gene>
    <name evidence="4 6" type="primary">trpD</name>
    <name evidence="6" type="ORF">BUANCORI2928_220</name>
</gene>
<feature type="binding site" evidence="4">
    <location>
        <position position="80"/>
    </location>
    <ligand>
        <name>5-phospho-alpha-D-ribose 1-diphosphate</name>
        <dbReference type="ChEBI" id="CHEBI:58017"/>
    </ligand>
</feature>
<comment type="similarity">
    <text evidence="4">Belongs to the anthranilate phosphoribosyltransferase family.</text>
</comment>
<feature type="binding site" evidence="4">
    <location>
        <position position="88"/>
    </location>
    <ligand>
        <name>5-phospho-alpha-D-ribose 1-diphosphate</name>
        <dbReference type="ChEBI" id="CHEBI:58017"/>
    </ligand>
</feature>
<dbReference type="Gene3D" id="1.20.970.10">
    <property type="entry name" value="Transferase, Pyrimidine Nucleoside Phosphorylase, Chain C"/>
    <property type="match status" value="1"/>
</dbReference>
<evidence type="ECO:0000256" key="3">
    <source>
        <dbReference type="ARBA" id="ARBA00022822"/>
    </source>
</evidence>
<dbReference type="InterPro" id="IPR035902">
    <property type="entry name" value="Nuc_phospho_transferase"/>
</dbReference>
<feature type="domain" description="Glycosyl transferase family 3" evidence="5">
    <location>
        <begin position="75"/>
        <end position="321"/>
    </location>
</feature>
<comment type="caution">
    <text evidence="4">Lacks conserved residue(s) required for the propagation of feature annotation.</text>
</comment>
<organism evidence="6">
    <name type="scientific">Buchnera aphidicola</name>
    <name type="common">Anoecia corni</name>
    <dbReference type="NCBI Taxonomy" id="2994477"/>
    <lineage>
        <taxon>Bacteria</taxon>
        <taxon>Pseudomonadati</taxon>
        <taxon>Pseudomonadota</taxon>
        <taxon>Gammaproteobacteria</taxon>
        <taxon>Enterobacterales</taxon>
        <taxon>Erwiniaceae</taxon>
        <taxon>Buchnera</taxon>
    </lineage>
</organism>
<keyword evidence="4" id="KW-0028">Amino-acid biosynthesis</keyword>
<feature type="binding site" evidence="4">
    <location>
        <begin position="108"/>
        <end position="116"/>
    </location>
    <ligand>
        <name>5-phospho-alpha-D-ribose 1-diphosphate</name>
        <dbReference type="ChEBI" id="CHEBI:58017"/>
    </ligand>
</feature>
<feature type="binding site" evidence="4">
    <location>
        <position position="225"/>
    </location>
    <ligand>
        <name>Mg(2+)</name>
        <dbReference type="ChEBI" id="CHEBI:18420"/>
        <label>1</label>
    </ligand>
</feature>
<dbReference type="PANTHER" id="PTHR43285:SF2">
    <property type="entry name" value="ANTHRANILATE PHOSPHORIBOSYLTRANSFERASE"/>
    <property type="match status" value="1"/>
</dbReference>
<accession>A0AAT9IG48</accession>
<dbReference type="NCBIfam" id="TIGR01245">
    <property type="entry name" value="trpD"/>
    <property type="match status" value="1"/>
</dbReference>
<dbReference type="SUPFAM" id="SSF52418">
    <property type="entry name" value="Nucleoside phosphorylase/phosphoribosyltransferase catalytic domain"/>
    <property type="match status" value="1"/>
</dbReference>
<comment type="subunit">
    <text evidence="4">Homodimer.</text>
</comment>
<dbReference type="GO" id="GO:0000162">
    <property type="term" value="P:L-tryptophan biosynthetic process"/>
    <property type="evidence" value="ECO:0007669"/>
    <property type="project" value="UniProtKB-UniRule"/>
</dbReference>
<dbReference type="InterPro" id="IPR005940">
    <property type="entry name" value="Anthranilate_Pribosyl_Tfrase"/>
</dbReference>
<name>A0AAT9IG48_9GAMM</name>
<evidence type="ECO:0000256" key="4">
    <source>
        <dbReference type="HAMAP-Rule" id="MF_00211"/>
    </source>
</evidence>
<evidence type="ECO:0000313" key="6">
    <source>
        <dbReference type="EMBL" id="CAL4042957.1"/>
    </source>
</evidence>
<dbReference type="Gene3D" id="3.40.1030.10">
    <property type="entry name" value="Nucleoside phosphorylase/phosphoribosyltransferase catalytic domain"/>
    <property type="match status" value="1"/>
</dbReference>
<comment type="catalytic activity">
    <reaction evidence="4">
        <text>N-(5-phospho-beta-D-ribosyl)anthranilate + diphosphate = 5-phospho-alpha-D-ribose 1-diphosphate + anthranilate</text>
        <dbReference type="Rhea" id="RHEA:11768"/>
        <dbReference type="ChEBI" id="CHEBI:16567"/>
        <dbReference type="ChEBI" id="CHEBI:18277"/>
        <dbReference type="ChEBI" id="CHEBI:33019"/>
        <dbReference type="ChEBI" id="CHEBI:58017"/>
        <dbReference type="EC" id="2.4.2.18"/>
    </reaction>
</comment>
<keyword evidence="1 4" id="KW-0328">Glycosyltransferase</keyword>
<comment type="pathway">
    <text evidence="4">Amino-acid biosynthesis; L-tryptophan biosynthesis; L-tryptophan from chorismate: step 2/5.</text>
</comment>
<keyword evidence="4" id="KW-0479">Metal-binding</keyword>
<dbReference type="GO" id="GO:0000287">
    <property type="term" value="F:magnesium ion binding"/>
    <property type="evidence" value="ECO:0007669"/>
    <property type="project" value="UniProtKB-UniRule"/>
</dbReference>
<feature type="binding site" evidence="4">
    <location>
        <position position="80"/>
    </location>
    <ligand>
        <name>anthranilate</name>
        <dbReference type="ChEBI" id="CHEBI:16567"/>
        <label>1</label>
    </ligand>
</feature>
<feature type="binding site" evidence="4">
    <location>
        <position position="166"/>
    </location>
    <ligand>
        <name>anthranilate</name>
        <dbReference type="ChEBI" id="CHEBI:16567"/>
        <label>2</label>
    </ligand>
</feature>
<dbReference type="EMBL" id="OZ060371">
    <property type="protein sequence ID" value="CAL4042957.1"/>
    <property type="molecule type" value="Genomic_DNA"/>
</dbReference>
<dbReference type="EC" id="2.4.2.18" evidence="4"/>
<reference evidence="6" key="1">
    <citation type="submission" date="2024-06" db="EMBL/GenBank/DDBJ databases">
        <authorList>
            <person name="Manzano-Marin A."/>
            <person name="Manzano-Marin A."/>
            <person name="Alejandro Manzano Marin A."/>
        </authorList>
    </citation>
    <scope>NUCLEOTIDE SEQUENCE</scope>
    <source>
        <strain evidence="6">Ancorni-2928</strain>
    </source>
</reference>
<comment type="cofactor">
    <cofactor evidence="4">
        <name>Mg(2+)</name>
        <dbReference type="ChEBI" id="CHEBI:18420"/>
    </cofactor>
    <text evidence="4">Binds 2 magnesium ions per monomer.</text>
</comment>
<keyword evidence="2 4" id="KW-0808">Transferase</keyword>
<feature type="binding site" evidence="4">
    <location>
        <position position="225"/>
    </location>
    <ligand>
        <name>Mg(2+)</name>
        <dbReference type="ChEBI" id="CHEBI:18420"/>
        <label>2</label>
    </ligand>
</feature>
<dbReference type="RefSeq" id="WP_367681184.1">
    <property type="nucleotide sequence ID" value="NZ_OZ060371.1"/>
</dbReference>
<evidence type="ECO:0000259" key="5">
    <source>
        <dbReference type="Pfam" id="PF00591"/>
    </source>
</evidence>
<dbReference type="Pfam" id="PF00591">
    <property type="entry name" value="Glycos_transf_3"/>
    <property type="match status" value="1"/>
</dbReference>
<evidence type="ECO:0000256" key="2">
    <source>
        <dbReference type="ARBA" id="ARBA00022679"/>
    </source>
</evidence>
<dbReference type="InterPro" id="IPR000312">
    <property type="entry name" value="Glycosyl_Trfase_fam3"/>
</dbReference>
<keyword evidence="3 4" id="KW-0822">Tryptophan biosynthesis</keyword>